<keyword evidence="3" id="KW-1185">Reference proteome</keyword>
<comment type="caution">
    <text evidence="2">The sequence shown here is derived from an EMBL/GenBank/DDBJ whole genome shotgun (WGS) entry which is preliminary data.</text>
</comment>
<evidence type="ECO:0000313" key="3">
    <source>
        <dbReference type="Proteomes" id="UP000053260"/>
    </source>
</evidence>
<dbReference type="Proteomes" id="UP000053260">
    <property type="component" value="Unassembled WGS sequence"/>
</dbReference>
<evidence type="ECO:0000313" key="2">
    <source>
        <dbReference type="EMBL" id="KUO22205.1"/>
    </source>
</evidence>
<reference evidence="2 3" key="1">
    <citation type="submission" date="2015-10" db="EMBL/GenBank/DDBJ databases">
        <title>Draft genome sequence of Streptomyces sp. RV15, isolated from a marine sponge.</title>
        <authorList>
            <person name="Ruckert C."/>
            <person name="Abdelmohsen U.R."/>
            <person name="Winkler A."/>
            <person name="Hentschel U."/>
            <person name="Kalinowski J."/>
            <person name="Kampfer P."/>
            <person name="Glaeser S."/>
        </authorList>
    </citation>
    <scope>NUCLEOTIDE SEQUENCE [LARGE SCALE GENOMIC DNA]</scope>
    <source>
        <strain evidence="2 3">RV15</strain>
    </source>
</reference>
<proteinExistence type="predicted"/>
<dbReference type="AlphaFoldDB" id="A0A117S264"/>
<protein>
    <submittedName>
        <fullName evidence="2">Uncharacterized protein</fullName>
    </submittedName>
</protein>
<name>A0A117S264_9ACTN</name>
<evidence type="ECO:0000256" key="1">
    <source>
        <dbReference type="SAM" id="MobiDB-lite"/>
    </source>
</evidence>
<gene>
    <name evidence="2" type="ORF">AQJ91_04290</name>
</gene>
<organism evidence="2 3">
    <name type="scientific">Streptomyces dysideae</name>
    <dbReference type="NCBI Taxonomy" id="909626"/>
    <lineage>
        <taxon>Bacteria</taxon>
        <taxon>Bacillati</taxon>
        <taxon>Actinomycetota</taxon>
        <taxon>Actinomycetes</taxon>
        <taxon>Kitasatosporales</taxon>
        <taxon>Streptomycetaceae</taxon>
        <taxon>Streptomyces</taxon>
    </lineage>
</organism>
<dbReference type="EMBL" id="LMXB01000018">
    <property type="protein sequence ID" value="KUO22205.1"/>
    <property type="molecule type" value="Genomic_DNA"/>
</dbReference>
<dbReference type="STRING" id="909626.AQJ91_04290"/>
<feature type="region of interest" description="Disordered" evidence="1">
    <location>
        <begin position="59"/>
        <end position="80"/>
    </location>
</feature>
<sequence>MPGPDLIWHDPRVSASLYETHATVRCDGDRESDRLRRWAVAAGLKLTHIVLARGRMREQPRRAGVRGAAGAGVTPTFEGR</sequence>
<accession>A0A117S264</accession>